<organism evidence="1 2">
    <name type="scientific">Bacillus carboniphilus</name>
    <dbReference type="NCBI Taxonomy" id="86663"/>
    <lineage>
        <taxon>Bacteria</taxon>
        <taxon>Bacillati</taxon>
        <taxon>Bacillota</taxon>
        <taxon>Bacilli</taxon>
        <taxon>Bacillales</taxon>
        <taxon>Bacillaceae</taxon>
        <taxon>Bacillus</taxon>
    </lineage>
</organism>
<protein>
    <submittedName>
        <fullName evidence="1">Uncharacterized protein</fullName>
    </submittedName>
</protein>
<dbReference type="Proteomes" id="UP001500782">
    <property type="component" value="Unassembled WGS sequence"/>
</dbReference>
<accession>A0ABN0WRV0</accession>
<reference evidence="1 2" key="1">
    <citation type="journal article" date="2019" name="Int. J. Syst. Evol. Microbiol.">
        <title>The Global Catalogue of Microorganisms (GCM) 10K type strain sequencing project: providing services to taxonomists for standard genome sequencing and annotation.</title>
        <authorList>
            <consortium name="The Broad Institute Genomics Platform"/>
            <consortium name="The Broad Institute Genome Sequencing Center for Infectious Disease"/>
            <person name="Wu L."/>
            <person name="Ma J."/>
        </authorList>
    </citation>
    <scope>NUCLEOTIDE SEQUENCE [LARGE SCALE GENOMIC DNA]</scope>
    <source>
        <strain evidence="1 2">JCM 9731</strain>
    </source>
</reference>
<sequence length="52" mass="5758">MNNCTNNGVPRIMDTYVLAIHVSGFILEIRASAVNTAITRPIEKEIRVKGTE</sequence>
<evidence type="ECO:0000313" key="2">
    <source>
        <dbReference type="Proteomes" id="UP001500782"/>
    </source>
</evidence>
<name>A0ABN0WRV0_9BACI</name>
<proteinExistence type="predicted"/>
<evidence type="ECO:0000313" key="1">
    <source>
        <dbReference type="EMBL" id="GAA0345207.1"/>
    </source>
</evidence>
<gene>
    <name evidence="1" type="ORF">GCM10008967_39550</name>
</gene>
<comment type="caution">
    <text evidence="1">The sequence shown here is derived from an EMBL/GenBank/DDBJ whole genome shotgun (WGS) entry which is preliminary data.</text>
</comment>
<keyword evidence="2" id="KW-1185">Reference proteome</keyword>
<dbReference type="EMBL" id="BAAADJ010000063">
    <property type="protein sequence ID" value="GAA0345207.1"/>
    <property type="molecule type" value="Genomic_DNA"/>
</dbReference>